<dbReference type="EMBL" id="BMRG01000001">
    <property type="protein sequence ID" value="GGP39643.1"/>
    <property type="molecule type" value="Genomic_DNA"/>
</dbReference>
<keyword evidence="3" id="KW-1185">Reference proteome</keyword>
<evidence type="ECO:0000256" key="1">
    <source>
        <dbReference type="SAM" id="Phobius"/>
    </source>
</evidence>
<comment type="caution">
    <text evidence="2">The sequence shown here is derived from an EMBL/GenBank/DDBJ whole genome shotgun (WGS) entry which is preliminary data.</text>
</comment>
<keyword evidence="1" id="KW-0472">Membrane</keyword>
<keyword evidence="1" id="KW-0812">Transmembrane</keyword>
<feature type="transmembrane region" description="Helical" evidence="1">
    <location>
        <begin position="120"/>
        <end position="140"/>
    </location>
</feature>
<dbReference type="Proteomes" id="UP000639606">
    <property type="component" value="Unassembled WGS sequence"/>
</dbReference>
<feature type="transmembrane region" description="Helical" evidence="1">
    <location>
        <begin position="176"/>
        <end position="199"/>
    </location>
</feature>
<evidence type="ECO:0000313" key="2">
    <source>
        <dbReference type="EMBL" id="GGP39643.1"/>
    </source>
</evidence>
<evidence type="ECO:0000313" key="3">
    <source>
        <dbReference type="Proteomes" id="UP000639606"/>
    </source>
</evidence>
<feature type="transmembrane region" description="Helical" evidence="1">
    <location>
        <begin position="146"/>
        <end position="164"/>
    </location>
</feature>
<reference evidence="2" key="1">
    <citation type="journal article" date="2014" name="Int. J. Syst. Evol. Microbiol.">
        <title>Complete genome sequence of Corynebacterium casei LMG S-19264T (=DSM 44701T), isolated from a smear-ripened cheese.</title>
        <authorList>
            <consortium name="US DOE Joint Genome Institute (JGI-PGF)"/>
            <person name="Walter F."/>
            <person name="Albersmeier A."/>
            <person name="Kalinowski J."/>
            <person name="Ruckert C."/>
        </authorList>
    </citation>
    <scope>NUCLEOTIDE SEQUENCE</scope>
    <source>
        <strain evidence="2">JCM 3313</strain>
    </source>
</reference>
<feature type="transmembrane region" description="Helical" evidence="1">
    <location>
        <begin position="87"/>
        <end position="108"/>
    </location>
</feature>
<gene>
    <name evidence="2" type="ORF">GCM10010185_09010</name>
</gene>
<protein>
    <submittedName>
        <fullName evidence="2">Uncharacterized protein</fullName>
    </submittedName>
</protein>
<keyword evidence="1" id="KW-1133">Transmembrane helix</keyword>
<reference evidence="2" key="2">
    <citation type="submission" date="2020-09" db="EMBL/GenBank/DDBJ databases">
        <authorList>
            <person name="Sun Q."/>
            <person name="Ohkuma M."/>
        </authorList>
    </citation>
    <scope>NUCLEOTIDE SEQUENCE</scope>
    <source>
        <strain evidence="2">JCM 3313</strain>
    </source>
</reference>
<dbReference type="AlphaFoldDB" id="A0A918AHV7"/>
<organism evidence="2 3">
    <name type="scientific">Saccharothrix coeruleofusca</name>
    <dbReference type="NCBI Taxonomy" id="33919"/>
    <lineage>
        <taxon>Bacteria</taxon>
        <taxon>Bacillati</taxon>
        <taxon>Actinomycetota</taxon>
        <taxon>Actinomycetes</taxon>
        <taxon>Pseudonocardiales</taxon>
        <taxon>Pseudonocardiaceae</taxon>
        <taxon>Saccharothrix</taxon>
    </lineage>
</organism>
<sequence>MKRWGDFSGGLLGGVGLALGQVPLALIFEHVAVLAAVSGLWTVFAALLIGRFSRSPRVAVAIVCGVATGVGGTFFAVLLALGRSNLLYLPQVGLVAVAHGAVGVAGAFATGMAGQHHRWAGVWTGLAAGLLGGITALLWGSGSTSHGVLVIGLVLTLVALAALTRRISHLLVSAPLAVVIAVAAAPVYAAVPGLIAVLWPVQAG</sequence>
<feature type="transmembrane region" description="Helical" evidence="1">
    <location>
        <begin position="30"/>
        <end position="49"/>
    </location>
</feature>
<proteinExistence type="predicted"/>
<name>A0A918AHV7_9PSEU</name>
<feature type="transmembrane region" description="Helical" evidence="1">
    <location>
        <begin position="58"/>
        <end position="81"/>
    </location>
</feature>
<accession>A0A918AHV7</accession>